<dbReference type="Proteomes" id="UP000184758">
    <property type="component" value="Unassembled WGS sequence"/>
</dbReference>
<dbReference type="OrthoDB" id="8904542at2"/>
<sequence>MITSRSEILKEGVLETTNGMHIEHLNTDDLQPLMQNPPQNAVGFFIGDNLGGSGWEILMPDGGKEKYYVDLPKEIKIKTFLELKNLPKVSVKDKEGQFYNTQDMVKYYYDFLVVLVNNAKLTFIN</sequence>
<protein>
    <submittedName>
        <fullName evidence="1">Uncharacterized protein</fullName>
    </submittedName>
</protein>
<dbReference type="RefSeq" id="WP_034548625.1">
    <property type="nucleotide sequence ID" value="NZ_FSRN01000001.1"/>
</dbReference>
<evidence type="ECO:0000313" key="1">
    <source>
        <dbReference type="EMBL" id="SIO12766.1"/>
    </source>
</evidence>
<evidence type="ECO:0000313" key="2">
    <source>
        <dbReference type="Proteomes" id="UP000184758"/>
    </source>
</evidence>
<dbReference type="AlphaFoldDB" id="A0A1N6GZ44"/>
<gene>
    <name evidence="1" type="ORF">SAMN05878443_1523</name>
</gene>
<dbReference type="EMBL" id="FSRN01000001">
    <property type="protein sequence ID" value="SIO12766.1"/>
    <property type="molecule type" value="Genomic_DNA"/>
</dbReference>
<reference evidence="2" key="1">
    <citation type="submission" date="2016-11" db="EMBL/GenBank/DDBJ databases">
        <authorList>
            <person name="Varghese N."/>
            <person name="Submissions S."/>
        </authorList>
    </citation>
    <scope>NUCLEOTIDE SEQUENCE [LARGE SCALE GENOMIC DNA]</scope>
    <source>
        <strain evidence="2">313</strain>
    </source>
</reference>
<name>A0A1N6GZ44_9LACT</name>
<accession>A0A1N6GZ44</accession>
<keyword evidence="2" id="KW-1185">Reference proteome</keyword>
<proteinExistence type="predicted"/>
<organism evidence="1 2">
    <name type="scientific">Carnobacterium alterfunditum</name>
    <dbReference type="NCBI Taxonomy" id="28230"/>
    <lineage>
        <taxon>Bacteria</taxon>
        <taxon>Bacillati</taxon>
        <taxon>Bacillota</taxon>
        <taxon>Bacilli</taxon>
        <taxon>Lactobacillales</taxon>
        <taxon>Carnobacteriaceae</taxon>
        <taxon>Carnobacterium</taxon>
    </lineage>
</organism>